<feature type="transmembrane region" description="Helical" evidence="8">
    <location>
        <begin position="214"/>
        <end position="235"/>
    </location>
</feature>
<feature type="transmembrane region" description="Helical" evidence="8">
    <location>
        <begin position="543"/>
        <end position="561"/>
    </location>
</feature>
<evidence type="ECO:0000259" key="9">
    <source>
        <dbReference type="PROSITE" id="PS50850"/>
    </source>
</evidence>
<comment type="caution">
    <text evidence="10">The sequence shown here is derived from an EMBL/GenBank/DDBJ whole genome shotgun (WGS) entry which is preliminary data.</text>
</comment>
<keyword evidence="11" id="KW-1185">Reference proteome</keyword>
<keyword evidence="4 8" id="KW-0812">Transmembrane</keyword>
<evidence type="ECO:0000313" key="11">
    <source>
        <dbReference type="Proteomes" id="UP000481288"/>
    </source>
</evidence>
<dbReference type="GO" id="GO:0022857">
    <property type="term" value="F:transmembrane transporter activity"/>
    <property type="evidence" value="ECO:0007669"/>
    <property type="project" value="InterPro"/>
</dbReference>
<evidence type="ECO:0000256" key="4">
    <source>
        <dbReference type="ARBA" id="ARBA00022692"/>
    </source>
</evidence>
<sequence>MSSATQNNSKSQTPMSTSPSSTDLDNEKVETASPQTSTPVLTSEEDSTPKRPQGYRWFLVCTSLYLGCLIYGLDTTISADIQAAVIHSFNSPSQLTWLGTGFPLASVCGILPASAFYAVFDLKWMFISSMIVFEAGSALCGAAPNMDALIVGRVIAGLGGTGIYIGILNFFSMTTTNKERGKYMSLIGLVWGIGAILGPVVGGAFSTSAATWRWSFYINLVIVAVCAPIYLIYLTSIKPPSTSDKSTLKKLAGMDWSGFILSTGTLVCFTMVLTFASATWAWNDHRTISMFVVFGVLLALTVIQQHFFIFTTPEARMMPPGYITRNRSEVLLCIQTAVTITNIQVPLYYIPLYFQFVHSDTSMMAAVRLLPFILVLISANMTAGLLLPRVGYYWAMYLATGVFMTIGGSLMYTIRIDSNPGKVYGYSILLALGSGPTFQAAYSIAGVKASLKNWSGKDIQSAVSLQNISQVGGTLLSLLISGQVFQSYAFQNLKHVLDGNNLRFSDAEIRSTVTGTQSLVFEGLPDVVKVEAVEAIMEALKKVYILSIVAGGLSLVCALAMKKERLSGLKG</sequence>
<dbReference type="Gene3D" id="1.20.1250.20">
    <property type="entry name" value="MFS general substrate transporter like domains"/>
    <property type="match status" value="1"/>
</dbReference>
<evidence type="ECO:0000313" key="10">
    <source>
        <dbReference type="EMBL" id="TVY51824.1"/>
    </source>
</evidence>
<evidence type="ECO:0000256" key="8">
    <source>
        <dbReference type="SAM" id="Phobius"/>
    </source>
</evidence>
<dbReference type="PANTHER" id="PTHR23501:SF12">
    <property type="entry name" value="MAJOR FACILITATOR SUPERFAMILY (MFS) PROFILE DOMAIN-CONTAINING PROTEIN-RELATED"/>
    <property type="match status" value="1"/>
</dbReference>
<feature type="domain" description="Major facilitator superfamily (MFS) profile" evidence="9">
    <location>
        <begin position="60"/>
        <end position="571"/>
    </location>
</feature>
<feature type="transmembrane region" description="Helical" evidence="8">
    <location>
        <begin position="288"/>
        <end position="309"/>
    </location>
</feature>
<organism evidence="10 11">
    <name type="scientific">Lachnellula cervina</name>
    <dbReference type="NCBI Taxonomy" id="1316786"/>
    <lineage>
        <taxon>Eukaryota</taxon>
        <taxon>Fungi</taxon>
        <taxon>Dikarya</taxon>
        <taxon>Ascomycota</taxon>
        <taxon>Pezizomycotina</taxon>
        <taxon>Leotiomycetes</taxon>
        <taxon>Helotiales</taxon>
        <taxon>Lachnaceae</taxon>
        <taxon>Lachnellula</taxon>
    </lineage>
</organism>
<keyword evidence="3" id="KW-0813">Transport</keyword>
<feature type="transmembrane region" description="Helical" evidence="8">
    <location>
        <begin position="394"/>
        <end position="414"/>
    </location>
</feature>
<accession>A0A7D8ULS2</accession>
<comment type="similarity">
    <text evidence="2">Belongs to the major facilitator superfamily. TCR/Tet family.</text>
</comment>
<feature type="transmembrane region" description="Helical" evidence="8">
    <location>
        <begin position="256"/>
        <end position="282"/>
    </location>
</feature>
<name>A0A7D8ULS2_9HELO</name>
<feature type="transmembrane region" description="Helical" evidence="8">
    <location>
        <begin position="57"/>
        <end position="77"/>
    </location>
</feature>
<feature type="transmembrane region" description="Helical" evidence="8">
    <location>
        <begin position="150"/>
        <end position="171"/>
    </location>
</feature>
<evidence type="ECO:0000256" key="7">
    <source>
        <dbReference type="SAM" id="MobiDB-lite"/>
    </source>
</evidence>
<feature type="transmembrane region" description="Helical" evidence="8">
    <location>
        <begin position="97"/>
        <end position="117"/>
    </location>
</feature>
<reference evidence="10 11" key="1">
    <citation type="submission" date="2018-05" db="EMBL/GenBank/DDBJ databases">
        <title>Whole genome sequencing for identification of molecular markers to develop diagnostic detection tools for the regulated plant pathogen Lachnellula willkommii.</title>
        <authorList>
            <person name="Giroux E."/>
            <person name="Bilodeau G."/>
        </authorList>
    </citation>
    <scope>NUCLEOTIDE SEQUENCE [LARGE SCALE GENOMIC DNA]</scope>
    <source>
        <strain evidence="10 11">CBS 625.97</strain>
    </source>
</reference>
<proteinExistence type="inferred from homology"/>
<dbReference type="InterPro" id="IPR020846">
    <property type="entry name" value="MFS_dom"/>
</dbReference>
<feature type="region of interest" description="Disordered" evidence="7">
    <location>
        <begin position="1"/>
        <end position="50"/>
    </location>
</feature>
<feature type="transmembrane region" description="Helical" evidence="8">
    <location>
        <begin position="369"/>
        <end position="387"/>
    </location>
</feature>
<dbReference type="SUPFAM" id="SSF103473">
    <property type="entry name" value="MFS general substrate transporter"/>
    <property type="match status" value="1"/>
</dbReference>
<dbReference type="PANTHER" id="PTHR23501">
    <property type="entry name" value="MAJOR FACILITATOR SUPERFAMILY"/>
    <property type="match status" value="1"/>
</dbReference>
<feature type="compositionally biased region" description="Polar residues" evidence="7">
    <location>
        <begin position="32"/>
        <end position="41"/>
    </location>
</feature>
<evidence type="ECO:0000256" key="6">
    <source>
        <dbReference type="ARBA" id="ARBA00023136"/>
    </source>
</evidence>
<comment type="subcellular location">
    <subcellularLocation>
        <location evidence="1">Membrane</location>
        <topology evidence="1">Multi-pass membrane protein</topology>
    </subcellularLocation>
</comment>
<keyword evidence="6 8" id="KW-0472">Membrane</keyword>
<dbReference type="EMBL" id="QGMG01000725">
    <property type="protein sequence ID" value="TVY51824.1"/>
    <property type="molecule type" value="Genomic_DNA"/>
</dbReference>
<dbReference type="AlphaFoldDB" id="A0A7D8ULS2"/>
<feature type="transmembrane region" description="Helical" evidence="8">
    <location>
        <begin position="183"/>
        <end position="202"/>
    </location>
</feature>
<feature type="transmembrane region" description="Helical" evidence="8">
    <location>
        <begin position="426"/>
        <end position="447"/>
    </location>
</feature>
<dbReference type="InterPro" id="IPR036259">
    <property type="entry name" value="MFS_trans_sf"/>
</dbReference>
<gene>
    <name evidence="10" type="primary">patC_1</name>
    <name evidence="10" type="ORF">LCER1_G007893</name>
</gene>
<feature type="transmembrane region" description="Helical" evidence="8">
    <location>
        <begin position="330"/>
        <end position="349"/>
    </location>
</feature>
<evidence type="ECO:0000256" key="2">
    <source>
        <dbReference type="ARBA" id="ARBA00007520"/>
    </source>
</evidence>
<dbReference type="Proteomes" id="UP000481288">
    <property type="component" value="Unassembled WGS sequence"/>
</dbReference>
<evidence type="ECO:0000256" key="3">
    <source>
        <dbReference type="ARBA" id="ARBA00022448"/>
    </source>
</evidence>
<feature type="compositionally biased region" description="Low complexity" evidence="7">
    <location>
        <begin position="9"/>
        <end position="22"/>
    </location>
</feature>
<protein>
    <submittedName>
        <fullName evidence="10">Efflux pump patC</fullName>
    </submittedName>
</protein>
<evidence type="ECO:0000256" key="5">
    <source>
        <dbReference type="ARBA" id="ARBA00022989"/>
    </source>
</evidence>
<dbReference type="Pfam" id="PF07690">
    <property type="entry name" value="MFS_1"/>
    <property type="match status" value="1"/>
</dbReference>
<evidence type="ECO:0000256" key="1">
    <source>
        <dbReference type="ARBA" id="ARBA00004141"/>
    </source>
</evidence>
<feature type="transmembrane region" description="Helical" evidence="8">
    <location>
        <begin position="124"/>
        <end position="144"/>
    </location>
</feature>
<keyword evidence="5 8" id="KW-1133">Transmembrane helix</keyword>
<dbReference type="InterPro" id="IPR011701">
    <property type="entry name" value="MFS"/>
</dbReference>
<dbReference type="GO" id="GO:0005886">
    <property type="term" value="C:plasma membrane"/>
    <property type="evidence" value="ECO:0007669"/>
    <property type="project" value="TreeGrafter"/>
</dbReference>
<dbReference type="OrthoDB" id="10021397at2759"/>
<dbReference type="PROSITE" id="PS50850">
    <property type="entry name" value="MFS"/>
    <property type="match status" value="1"/>
</dbReference>